<protein>
    <submittedName>
        <fullName evidence="4">Cytoskeletal protein RodZ</fullName>
    </submittedName>
</protein>
<keyword evidence="5" id="KW-1185">Reference proteome</keyword>
<keyword evidence="2" id="KW-0472">Membrane</keyword>
<dbReference type="Gene3D" id="1.10.260.40">
    <property type="entry name" value="lambda repressor-like DNA-binding domains"/>
    <property type="match status" value="1"/>
</dbReference>
<dbReference type="InterPro" id="IPR025194">
    <property type="entry name" value="RodZ-like_C"/>
</dbReference>
<dbReference type="PANTHER" id="PTHR34475:SF1">
    <property type="entry name" value="CYTOSKELETON PROTEIN RODZ"/>
    <property type="match status" value="1"/>
</dbReference>
<sequence length="427" mass="45150">MTGRFHMGETRVGDETPRGFDDFDLRLGDVMRGERATLGKSLLDVQRELKIRATYIAAIENSDPAAFETPGFIAGYVRSYARYLDLDPDWAYRAFCAESDFETAHGMSKAASVRRAEPQTDRAERDPLAEPALGYAPPRDGFLSRIEPGAIGSLLVLLGLIGAIAYGGYAVLTEIQQVRITPVDQAPEVVADIDPLNAAQATGPLDAQSAAEEEVFDRIYRPEPLDVPVLVARDGPISAIDPRLGEPLVSAVSAEPVIAELIGPMPAGSTSRQIGGFDAVDIASLLPPGTIEAPEGAPGVQVVEDGPPEVVVIAVRPSWVRVRSAEGTTLYERIMQEGDRFVLPPSEVPATLRTGESGAIFFAVNGTAYGPAGPAGQVTGNLDLDGETLAAAYDVADLEAESALARVVADLRPEPPLPGQSAPAATE</sequence>
<keyword evidence="2" id="KW-0812">Transmembrane</keyword>
<evidence type="ECO:0000256" key="1">
    <source>
        <dbReference type="SAM" id="MobiDB-lite"/>
    </source>
</evidence>
<dbReference type="EMBL" id="QKZL01000004">
    <property type="protein sequence ID" value="PZX17691.1"/>
    <property type="molecule type" value="Genomic_DNA"/>
</dbReference>
<gene>
    <name evidence="4" type="ORF">LX81_01418</name>
</gene>
<keyword evidence="2" id="KW-1133">Transmembrane helix</keyword>
<evidence type="ECO:0000256" key="2">
    <source>
        <dbReference type="SAM" id="Phobius"/>
    </source>
</evidence>
<evidence type="ECO:0000313" key="5">
    <source>
        <dbReference type="Proteomes" id="UP000248916"/>
    </source>
</evidence>
<dbReference type="InterPro" id="IPR010982">
    <property type="entry name" value="Lambda_DNA-bd_dom_sf"/>
</dbReference>
<dbReference type="OrthoDB" id="9790252at2"/>
<feature type="region of interest" description="Disordered" evidence="1">
    <location>
        <begin position="107"/>
        <end position="133"/>
    </location>
</feature>
<feature type="domain" description="Cytoskeleton protein RodZ-like C-terminal" evidence="3">
    <location>
        <begin position="314"/>
        <end position="378"/>
    </location>
</feature>
<feature type="compositionally biased region" description="Basic and acidic residues" evidence="1">
    <location>
        <begin position="114"/>
        <end position="128"/>
    </location>
</feature>
<dbReference type="GO" id="GO:0003677">
    <property type="term" value="F:DNA binding"/>
    <property type="evidence" value="ECO:0007669"/>
    <property type="project" value="InterPro"/>
</dbReference>
<proteinExistence type="predicted"/>
<comment type="caution">
    <text evidence="4">The sequence shown here is derived from an EMBL/GenBank/DDBJ whole genome shotgun (WGS) entry which is preliminary data.</text>
</comment>
<dbReference type="RefSeq" id="WP_111536578.1">
    <property type="nucleotide sequence ID" value="NZ_QKZL01000004.1"/>
</dbReference>
<organism evidence="4 5">
    <name type="scientific">Palleronia aestuarii</name>
    <dbReference type="NCBI Taxonomy" id="568105"/>
    <lineage>
        <taxon>Bacteria</taxon>
        <taxon>Pseudomonadati</taxon>
        <taxon>Pseudomonadota</taxon>
        <taxon>Alphaproteobacteria</taxon>
        <taxon>Rhodobacterales</taxon>
        <taxon>Roseobacteraceae</taxon>
        <taxon>Palleronia</taxon>
    </lineage>
</organism>
<accession>A0A2W7NBH3</accession>
<name>A0A2W7NBH3_9RHOB</name>
<reference evidence="4 5" key="1">
    <citation type="submission" date="2018-06" db="EMBL/GenBank/DDBJ databases">
        <title>Genomic Encyclopedia of Archaeal and Bacterial Type Strains, Phase II (KMG-II): from individual species to whole genera.</title>
        <authorList>
            <person name="Goeker M."/>
        </authorList>
    </citation>
    <scope>NUCLEOTIDE SEQUENCE [LARGE SCALE GENOMIC DNA]</scope>
    <source>
        <strain evidence="4 5">DSM 22009</strain>
    </source>
</reference>
<dbReference type="InterPro" id="IPR050400">
    <property type="entry name" value="Bact_Cytoskel_RodZ"/>
</dbReference>
<dbReference type="Pfam" id="PF13413">
    <property type="entry name" value="HTH_25"/>
    <property type="match status" value="1"/>
</dbReference>
<evidence type="ECO:0000259" key="3">
    <source>
        <dbReference type="Pfam" id="PF13464"/>
    </source>
</evidence>
<dbReference type="PANTHER" id="PTHR34475">
    <property type="match status" value="1"/>
</dbReference>
<dbReference type="Proteomes" id="UP000248916">
    <property type="component" value="Unassembled WGS sequence"/>
</dbReference>
<dbReference type="AlphaFoldDB" id="A0A2W7NBH3"/>
<feature type="transmembrane region" description="Helical" evidence="2">
    <location>
        <begin position="149"/>
        <end position="172"/>
    </location>
</feature>
<evidence type="ECO:0000313" key="4">
    <source>
        <dbReference type="EMBL" id="PZX17691.1"/>
    </source>
</evidence>
<dbReference type="Pfam" id="PF13464">
    <property type="entry name" value="RodZ_C"/>
    <property type="match status" value="1"/>
</dbReference>